<keyword evidence="4" id="KW-0808">Transferase</keyword>
<dbReference type="PANTHER" id="PTHR11579:SF18">
    <property type="entry name" value="PROTEIN-L-ISOASPARTATE O-METHYLTRANSFERASE"/>
    <property type="match status" value="1"/>
</dbReference>
<proteinExistence type="inferred from homology"/>
<accession>A0A4V3DJU3</accession>
<comment type="caution">
    <text evidence="4">The sequence shown here is derived from an EMBL/GenBank/DDBJ whole genome shotgun (WGS) entry which is preliminary data.</text>
</comment>
<evidence type="ECO:0000313" key="4">
    <source>
        <dbReference type="EMBL" id="TDR31435.1"/>
    </source>
</evidence>
<protein>
    <recommendedName>
        <fullName evidence="2">Protein-L-isoaspartate O-methyltransferase</fullName>
    </recommendedName>
    <alternativeName>
        <fullName evidence="3">Protein L-isoaspartyl methyltransferase</fullName>
    </alternativeName>
</protein>
<dbReference type="EMBL" id="SNZE01000010">
    <property type="protein sequence ID" value="TDR31435.1"/>
    <property type="molecule type" value="Genomic_DNA"/>
</dbReference>
<comment type="similarity">
    <text evidence="1">Belongs to the methyltransferase superfamily. L-isoaspartyl/D-aspartyl protein methyltransferase family.</text>
</comment>
<reference evidence="4 5" key="1">
    <citation type="submission" date="2019-03" db="EMBL/GenBank/DDBJ databases">
        <title>Genomic Encyclopedia of Type Strains, Phase IV (KMG-IV): sequencing the most valuable type-strain genomes for metagenomic binning, comparative biology and taxonomic classification.</title>
        <authorList>
            <person name="Goeker M."/>
        </authorList>
    </citation>
    <scope>NUCLEOTIDE SEQUENCE [LARGE SCALE GENOMIC DNA]</scope>
    <source>
        <strain evidence="4 5">DSM 102852</strain>
    </source>
</reference>
<dbReference type="GO" id="GO:0032259">
    <property type="term" value="P:methylation"/>
    <property type="evidence" value="ECO:0007669"/>
    <property type="project" value="UniProtKB-KW"/>
</dbReference>
<dbReference type="AlphaFoldDB" id="A0A4V3DJU3"/>
<dbReference type="GO" id="GO:0005737">
    <property type="term" value="C:cytoplasm"/>
    <property type="evidence" value="ECO:0007669"/>
    <property type="project" value="TreeGrafter"/>
</dbReference>
<dbReference type="Gene3D" id="3.40.50.150">
    <property type="entry name" value="Vaccinia Virus protein VP39"/>
    <property type="match status" value="1"/>
</dbReference>
<dbReference type="InterPro" id="IPR000682">
    <property type="entry name" value="PCMT"/>
</dbReference>
<dbReference type="PANTHER" id="PTHR11579">
    <property type="entry name" value="PROTEIN-L-ISOASPARTATE O-METHYLTRANSFERASE"/>
    <property type="match status" value="1"/>
</dbReference>
<keyword evidence="5" id="KW-1185">Reference proteome</keyword>
<name>A0A4V3DJU3_9BURK</name>
<dbReference type="GO" id="GO:0004719">
    <property type="term" value="F:protein-L-isoaspartate (D-aspartate) O-methyltransferase activity"/>
    <property type="evidence" value="ECO:0007669"/>
    <property type="project" value="InterPro"/>
</dbReference>
<evidence type="ECO:0000313" key="5">
    <source>
        <dbReference type="Proteomes" id="UP000294480"/>
    </source>
</evidence>
<sequence length="221" mass="24454">MKRDALFNMIEQQIRPWDVSNPAVLKLLHDLPRAGFLPASHQAFAYVDTELPLVIDGVDTGTQLLTPRVVARIVQAVDVQKNETVAQVGLGDGYMAALLARFAKTVTVYELNETILHFAQRNLNQHHVRNVNYELGDGLKLSTEKFDVLVLAGSVAHLTHTMKQRIHVGGRLFAIIGTAGAPTMHAVLVHRVGESDWTQEVLFETIAPALTQSDTRPTFVF</sequence>
<dbReference type="Proteomes" id="UP000294480">
    <property type="component" value="Unassembled WGS sequence"/>
</dbReference>
<dbReference type="RefSeq" id="WP_133620185.1">
    <property type="nucleotide sequence ID" value="NZ_SNZE01000010.1"/>
</dbReference>
<dbReference type="InterPro" id="IPR029063">
    <property type="entry name" value="SAM-dependent_MTases_sf"/>
</dbReference>
<evidence type="ECO:0000256" key="1">
    <source>
        <dbReference type="ARBA" id="ARBA00005369"/>
    </source>
</evidence>
<dbReference type="SUPFAM" id="SSF53335">
    <property type="entry name" value="S-adenosyl-L-methionine-dependent methyltransferases"/>
    <property type="match status" value="1"/>
</dbReference>
<dbReference type="OrthoDB" id="9810066at2"/>
<evidence type="ECO:0000256" key="3">
    <source>
        <dbReference type="ARBA" id="ARBA00030757"/>
    </source>
</evidence>
<dbReference type="Pfam" id="PF01135">
    <property type="entry name" value="PCMT"/>
    <property type="match status" value="1"/>
</dbReference>
<organism evidence="4 5">
    <name type="scientific">Hydromonas duriensis</name>
    <dbReference type="NCBI Taxonomy" id="1527608"/>
    <lineage>
        <taxon>Bacteria</taxon>
        <taxon>Pseudomonadati</taxon>
        <taxon>Pseudomonadota</taxon>
        <taxon>Betaproteobacteria</taxon>
        <taxon>Burkholderiales</taxon>
        <taxon>Burkholderiaceae</taxon>
        <taxon>Hydromonas</taxon>
    </lineage>
</organism>
<keyword evidence="4" id="KW-0489">Methyltransferase</keyword>
<gene>
    <name evidence="4" type="ORF">DFR44_11084</name>
</gene>
<evidence type="ECO:0000256" key="2">
    <source>
        <dbReference type="ARBA" id="ARBA00013346"/>
    </source>
</evidence>